<evidence type="ECO:0000256" key="3">
    <source>
        <dbReference type="ARBA" id="ARBA00022603"/>
    </source>
</evidence>
<dbReference type="GO" id="GO:0008170">
    <property type="term" value="F:N-methyltransferase activity"/>
    <property type="evidence" value="ECO:0007669"/>
    <property type="project" value="InterPro"/>
</dbReference>
<accession>A0A348WHX6</accession>
<organism evidence="7 8">
    <name type="scientific">Roseovarius nubinhibens</name>
    <dbReference type="NCBI Taxonomy" id="314263"/>
    <lineage>
        <taxon>Bacteria</taxon>
        <taxon>Pseudomonadati</taxon>
        <taxon>Pseudomonadota</taxon>
        <taxon>Alphaproteobacteria</taxon>
        <taxon>Rhodobacterales</taxon>
        <taxon>Roseobacteraceae</taxon>
        <taxon>Roseovarius</taxon>
    </lineage>
</organism>
<gene>
    <name evidence="7" type="ORF">DCS45_20020</name>
</gene>
<dbReference type="InterPro" id="IPR001091">
    <property type="entry name" value="RM_Methyltransferase"/>
</dbReference>
<evidence type="ECO:0000313" key="7">
    <source>
        <dbReference type="EMBL" id="HAR54138.1"/>
    </source>
</evidence>
<feature type="domain" description="DNA methylase N-4/N-6" evidence="6">
    <location>
        <begin position="35"/>
        <end position="99"/>
    </location>
</feature>
<dbReference type="InterPro" id="IPR029063">
    <property type="entry name" value="SAM-dependent_MTases_sf"/>
</dbReference>
<dbReference type="Pfam" id="PF01555">
    <property type="entry name" value="N6_N4_Mtase"/>
    <property type="match status" value="1"/>
</dbReference>
<protein>
    <recommendedName>
        <fullName evidence="2">site-specific DNA-methyltransferase (adenine-specific)</fullName>
        <ecNumber evidence="2">2.1.1.72</ecNumber>
    </recommendedName>
</protein>
<dbReference type="SUPFAM" id="SSF53335">
    <property type="entry name" value="S-adenosyl-L-methionine-dependent methyltransferases"/>
    <property type="match status" value="1"/>
</dbReference>
<dbReference type="GO" id="GO:0009007">
    <property type="term" value="F:site-specific DNA-methyltransferase (adenine-specific) activity"/>
    <property type="evidence" value="ECO:0007669"/>
    <property type="project" value="UniProtKB-EC"/>
</dbReference>
<dbReference type="PRINTS" id="PR00508">
    <property type="entry name" value="S21N4MTFRASE"/>
</dbReference>
<feature type="non-terminal residue" evidence="7">
    <location>
        <position position="99"/>
    </location>
</feature>
<dbReference type="PROSITE" id="PS00092">
    <property type="entry name" value="N6_MTASE"/>
    <property type="match status" value="1"/>
</dbReference>
<proteinExistence type="inferred from homology"/>
<dbReference type="EC" id="2.1.1.72" evidence="2"/>
<evidence type="ECO:0000313" key="8">
    <source>
        <dbReference type="Proteomes" id="UP000264719"/>
    </source>
</evidence>
<evidence type="ECO:0000256" key="1">
    <source>
        <dbReference type="ARBA" id="ARBA00006594"/>
    </source>
</evidence>
<dbReference type="GO" id="GO:0032259">
    <property type="term" value="P:methylation"/>
    <property type="evidence" value="ECO:0007669"/>
    <property type="project" value="UniProtKB-KW"/>
</dbReference>
<evidence type="ECO:0000256" key="4">
    <source>
        <dbReference type="ARBA" id="ARBA00022679"/>
    </source>
</evidence>
<dbReference type="InterPro" id="IPR002941">
    <property type="entry name" value="DNA_methylase_N4/N6"/>
</dbReference>
<evidence type="ECO:0000256" key="2">
    <source>
        <dbReference type="ARBA" id="ARBA00011900"/>
    </source>
</evidence>
<comment type="caution">
    <text evidence="7">The sequence shown here is derived from an EMBL/GenBank/DDBJ whole genome shotgun (WGS) entry which is preliminary data.</text>
</comment>
<dbReference type="Proteomes" id="UP000264719">
    <property type="component" value="Unassembled WGS sequence"/>
</dbReference>
<dbReference type="InterPro" id="IPR002052">
    <property type="entry name" value="DNA_methylase_N6_adenine_CS"/>
</dbReference>
<sequence>MTTKTKTKSAQALPLNTILSGDCIEVMNSLPEASVDLIFADPPYNLQLKGELHRPDNSQVDAVDDAWDQFSSFAAYDKFTTEWLRAARRLLKPNGAIWV</sequence>
<keyword evidence="4" id="KW-0808">Transferase</keyword>
<reference evidence="7 8" key="1">
    <citation type="journal article" date="2018" name="Nat. Biotechnol.">
        <title>A standardized bacterial taxonomy based on genome phylogeny substantially revises the tree of life.</title>
        <authorList>
            <person name="Parks D.H."/>
            <person name="Chuvochina M."/>
            <person name="Waite D.W."/>
            <person name="Rinke C."/>
            <person name="Skarshewski A."/>
            <person name="Chaumeil P.A."/>
            <person name="Hugenholtz P."/>
        </authorList>
    </citation>
    <scope>NUCLEOTIDE SEQUENCE [LARGE SCALE GENOMIC DNA]</scope>
    <source>
        <strain evidence="7">UBA9169</strain>
    </source>
</reference>
<name>A0A348WHX6_9RHOB</name>
<dbReference type="Gene3D" id="3.40.50.150">
    <property type="entry name" value="Vaccinia Virus protein VP39"/>
    <property type="match status" value="1"/>
</dbReference>
<dbReference type="AlphaFoldDB" id="A0A348WHX6"/>
<evidence type="ECO:0000256" key="5">
    <source>
        <dbReference type="ARBA" id="ARBA00047942"/>
    </source>
</evidence>
<keyword evidence="3 7" id="KW-0489">Methyltransferase</keyword>
<evidence type="ECO:0000259" key="6">
    <source>
        <dbReference type="Pfam" id="PF01555"/>
    </source>
</evidence>
<dbReference type="EMBL" id="DMVW01000192">
    <property type="protein sequence ID" value="HAR54138.1"/>
    <property type="molecule type" value="Genomic_DNA"/>
</dbReference>
<comment type="catalytic activity">
    <reaction evidence="5">
        <text>a 2'-deoxyadenosine in DNA + S-adenosyl-L-methionine = an N(6)-methyl-2'-deoxyadenosine in DNA + S-adenosyl-L-homocysteine + H(+)</text>
        <dbReference type="Rhea" id="RHEA:15197"/>
        <dbReference type="Rhea" id="RHEA-COMP:12418"/>
        <dbReference type="Rhea" id="RHEA-COMP:12419"/>
        <dbReference type="ChEBI" id="CHEBI:15378"/>
        <dbReference type="ChEBI" id="CHEBI:57856"/>
        <dbReference type="ChEBI" id="CHEBI:59789"/>
        <dbReference type="ChEBI" id="CHEBI:90615"/>
        <dbReference type="ChEBI" id="CHEBI:90616"/>
        <dbReference type="EC" id="2.1.1.72"/>
    </reaction>
</comment>
<comment type="similarity">
    <text evidence="1">Belongs to the N(4)/N(6)-methyltransferase family.</text>
</comment>
<dbReference type="GO" id="GO:0003677">
    <property type="term" value="F:DNA binding"/>
    <property type="evidence" value="ECO:0007669"/>
    <property type="project" value="InterPro"/>
</dbReference>